<keyword evidence="5" id="KW-1185">Reference proteome</keyword>
<name>A0A8J7M0C0_9BACT</name>
<dbReference type="InterPro" id="IPR011010">
    <property type="entry name" value="DNA_brk_join_enz"/>
</dbReference>
<dbReference type="Gene3D" id="1.10.443.10">
    <property type="entry name" value="Intergrase catalytic core"/>
    <property type="match status" value="1"/>
</dbReference>
<evidence type="ECO:0000313" key="5">
    <source>
        <dbReference type="Proteomes" id="UP000636888"/>
    </source>
</evidence>
<dbReference type="Pfam" id="PF12835">
    <property type="entry name" value="Integrase_1"/>
    <property type="match status" value="1"/>
</dbReference>
<evidence type="ECO:0000259" key="3">
    <source>
        <dbReference type="Pfam" id="PF12835"/>
    </source>
</evidence>
<dbReference type="GO" id="GO:0006310">
    <property type="term" value="P:DNA recombination"/>
    <property type="evidence" value="ECO:0007669"/>
    <property type="project" value="UniProtKB-KW"/>
</dbReference>
<accession>A0A8J7M0C0</accession>
<protein>
    <submittedName>
        <fullName evidence="4">Integrase domain-containing protein</fullName>
    </submittedName>
</protein>
<dbReference type="InterPro" id="IPR013762">
    <property type="entry name" value="Integrase-like_cat_sf"/>
</dbReference>
<dbReference type="EMBL" id="JAEMHM010000005">
    <property type="protein sequence ID" value="MBJ6724392.1"/>
    <property type="molecule type" value="Genomic_DNA"/>
</dbReference>
<dbReference type="GO" id="GO:0003677">
    <property type="term" value="F:DNA binding"/>
    <property type="evidence" value="ECO:0007669"/>
    <property type="project" value="InterPro"/>
</dbReference>
<dbReference type="GO" id="GO:0015074">
    <property type="term" value="P:DNA integration"/>
    <property type="evidence" value="ECO:0007669"/>
    <property type="project" value="InterPro"/>
</dbReference>
<evidence type="ECO:0000256" key="2">
    <source>
        <dbReference type="SAM" id="MobiDB-lite"/>
    </source>
</evidence>
<gene>
    <name evidence="4" type="ORF">JFN93_06705</name>
</gene>
<feature type="domain" description="Integrase catalytic" evidence="3">
    <location>
        <begin position="4"/>
        <end position="112"/>
    </location>
</feature>
<comment type="caution">
    <text evidence="4">The sequence shown here is derived from an EMBL/GenBank/DDBJ whole genome shotgun (WGS) entry which is preliminary data.</text>
</comment>
<proteinExistence type="predicted"/>
<sequence>MVAADALREAFGLRAKESLMTSAVVVKDGKEHLSVEGAKGGRPRLLPIDNERKTEAVKLAQETSKSLGSGTGRIIPPEMTLKEAYDAQRNEWRALGGTRENNANMHGERHLHAREMSADGATKEEIMADLGHGEDRSPSSYGVK</sequence>
<dbReference type="RefSeq" id="WP_199383245.1">
    <property type="nucleotide sequence ID" value="NZ_JAEMHM010000005.1"/>
</dbReference>
<reference evidence="4" key="1">
    <citation type="submission" date="2020-12" db="EMBL/GenBank/DDBJ databases">
        <title>Geomonas sp. Red875, isolated from river sediment.</title>
        <authorList>
            <person name="Xu Z."/>
            <person name="Zhang Z."/>
            <person name="Masuda Y."/>
            <person name="Itoh H."/>
            <person name="Senoo K."/>
        </authorList>
    </citation>
    <scope>NUCLEOTIDE SEQUENCE</scope>
    <source>
        <strain evidence="4">Red875</strain>
    </source>
</reference>
<dbReference type="InterPro" id="IPR024456">
    <property type="entry name" value="Integrase_catalytic_putative"/>
</dbReference>
<dbReference type="AlphaFoldDB" id="A0A8J7M0C0"/>
<organism evidence="4 5">
    <name type="scientific">Geomesophilobacter sediminis</name>
    <dbReference type="NCBI Taxonomy" id="2798584"/>
    <lineage>
        <taxon>Bacteria</taxon>
        <taxon>Pseudomonadati</taxon>
        <taxon>Thermodesulfobacteriota</taxon>
        <taxon>Desulfuromonadia</taxon>
        <taxon>Geobacterales</taxon>
        <taxon>Geobacteraceae</taxon>
        <taxon>Geomesophilobacter</taxon>
    </lineage>
</organism>
<keyword evidence="1" id="KW-0233">DNA recombination</keyword>
<feature type="region of interest" description="Disordered" evidence="2">
    <location>
        <begin position="117"/>
        <end position="144"/>
    </location>
</feature>
<dbReference type="SUPFAM" id="SSF56349">
    <property type="entry name" value="DNA breaking-rejoining enzymes"/>
    <property type="match status" value="1"/>
</dbReference>
<evidence type="ECO:0000256" key="1">
    <source>
        <dbReference type="ARBA" id="ARBA00023172"/>
    </source>
</evidence>
<dbReference type="Proteomes" id="UP000636888">
    <property type="component" value="Unassembled WGS sequence"/>
</dbReference>
<feature type="compositionally biased region" description="Basic and acidic residues" evidence="2">
    <location>
        <begin position="117"/>
        <end position="137"/>
    </location>
</feature>
<evidence type="ECO:0000313" key="4">
    <source>
        <dbReference type="EMBL" id="MBJ6724392.1"/>
    </source>
</evidence>